<dbReference type="PANTHER" id="PTHR34203">
    <property type="entry name" value="METHYLTRANSFERASE, FKBM FAMILY PROTEIN"/>
    <property type="match status" value="1"/>
</dbReference>
<name>A0AA48H8A3_9RHOB</name>
<dbReference type="AlphaFoldDB" id="A0AA48H8A3"/>
<dbReference type="SUPFAM" id="SSF53335">
    <property type="entry name" value="S-adenosyl-L-methionine-dependent methyltransferases"/>
    <property type="match status" value="1"/>
</dbReference>
<dbReference type="Gene3D" id="3.40.50.150">
    <property type="entry name" value="Vaccinia Virus protein VP39"/>
    <property type="match status" value="1"/>
</dbReference>
<feature type="domain" description="Methyltransferase FkbM" evidence="1">
    <location>
        <begin position="98"/>
        <end position="256"/>
    </location>
</feature>
<accession>A0AA48H8A3</accession>
<evidence type="ECO:0000259" key="1">
    <source>
        <dbReference type="Pfam" id="PF05050"/>
    </source>
</evidence>
<protein>
    <recommendedName>
        <fullName evidence="1">Methyltransferase FkbM domain-containing protein</fullName>
    </recommendedName>
</protein>
<proteinExistence type="predicted"/>
<gene>
    <name evidence="2" type="ORF">MACH21_09300</name>
</gene>
<keyword evidence="3" id="KW-1185">Reference proteome</keyword>
<dbReference type="InterPro" id="IPR052514">
    <property type="entry name" value="SAM-dependent_MTase"/>
</dbReference>
<organism evidence="2 3">
    <name type="scientific">Roseicyclus marinus</name>
    <dbReference type="NCBI Taxonomy" id="2161673"/>
    <lineage>
        <taxon>Bacteria</taxon>
        <taxon>Pseudomonadati</taxon>
        <taxon>Pseudomonadota</taxon>
        <taxon>Alphaproteobacteria</taxon>
        <taxon>Rhodobacterales</taxon>
        <taxon>Roseobacteraceae</taxon>
        <taxon>Roseicyclus</taxon>
    </lineage>
</organism>
<dbReference type="NCBIfam" id="TIGR01444">
    <property type="entry name" value="fkbM_fam"/>
    <property type="match status" value="1"/>
</dbReference>
<dbReference type="RefSeq" id="WP_338274871.1">
    <property type="nucleotide sequence ID" value="NZ_AP027266.1"/>
</dbReference>
<evidence type="ECO:0000313" key="3">
    <source>
        <dbReference type="Proteomes" id="UP001337723"/>
    </source>
</evidence>
<dbReference type="InterPro" id="IPR029063">
    <property type="entry name" value="SAM-dependent_MTases_sf"/>
</dbReference>
<evidence type="ECO:0000313" key="2">
    <source>
        <dbReference type="EMBL" id="BDW84753.1"/>
    </source>
</evidence>
<dbReference type="InterPro" id="IPR006342">
    <property type="entry name" value="FkbM_mtfrase"/>
</dbReference>
<dbReference type="Proteomes" id="UP001337723">
    <property type="component" value="Chromosome"/>
</dbReference>
<dbReference type="PANTHER" id="PTHR34203:SF15">
    <property type="entry name" value="SLL1173 PROTEIN"/>
    <property type="match status" value="1"/>
</dbReference>
<dbReference type="EMBL" id="AP027266">
    <property type="protein sequence ID" value="BDW84753.1"/>
    <property type="molecule type" value="Genomic_DNA"/>
</dbReference>
<dbReference type="Pfam" id="PF05050">
    <property type="entry name" value="Methyltransf_21"/>
    <property type="match status" value="1"/>
</dbReference>
<sequence>MLSSIHEGNDRALARMKLFRQELATGVASLDDIPTLKQAHPYRGIVPIRAGGHDIVMFHAHDDIVVWEYLWRGDDGYEPEMVHKWSDWCRNAEGEVWDIGAYSGLMSILAALSNPKNTVHLFEPLDRVIERANINVKLNALQARIARHAVACSDVEGVAEIILYRDANFLGTGSSIETKGNLKQFGTRTIRTVALDSYLPKATPRVVKVDVEGHELSTLIGMQQILRRTRPNMLIEIWSKRRSDVMTLLHDLGYRLERVEDRDRAVNNYFATPV</sequence>
<reference evidence="2 3" key="1">
    <citation type="submission" date="2023-01" db="EMBL/GenBank/DDBJ databases">
        <title>Complete genome sequence of Roseicyclus marinus strain Dej080120_10.</title>
        <authorList>
            <person name="Ueki S."/>
            <person name="Maruyama F."/>
        </authorList>
    </citation>
    <scope>NUCLEOTIDE SEQUENCE [LARGE SCALE GENOMIC DNA]</scope>
    <source>
        <strain evidence="2 3">Dej080120_10</strain>
    </source>
</reference>
<dbReference type="KEGG" id="rmai:MACH21_09300"/>